<dbReference type="InterPro" id="IPR025142">
    <property type="entry name" value="DUF4073"/>
</dbReference>
<dbReference type="AlphaFoldDB" id="A0A1Y3M802"/>
<sequence length="85" mass="9670">MIKRSIHDGEMTQMELDVIADDKKNILVGATEYMEYSIEGTNEGHTYNAGNPPKFERDQTVYVRDKGEMNLHPGLTQIVHFSANK</sequence>
<dbReference type="Pfam" id="PF13285">
    <property type="entry name" value="DUF4073"/>
    <property type="match status" value="1"/>
</dbReference>
<evidence type="ECO:0000313" key="2">
    <source>
        <dbReference type="Proteomes" id="UP000195321"/>
    </source>
</evidence>
<proteinExistence type="predicted"/>
<reference evidence="1 2" key="1">
    <citation type="submission" date="2017-02" db="EMBL/GenBank/DDBJ databases">
        <title>Bacillus pseudomycoides isolate FSL K6-0042.</title>
        <authorList>
            <person name="Kovac J."/>
        </authorList>
    </citation>
    <scope>NUCLEOTIDE SEQUENCE [LARGE SCALE GENOMIC DNA]</scope>
    <source>
        <strain evidence="1 2">FSL K6-0042</strain>
    </source>
</reference>
<gene>
    <name evidence="1" type="ORF">BW425_23255</name>
</gene>
<evidence type="ECO:0000313" key="1">
    <source>
        <dbReference type="EMBL" id="OUM46547.1"/>
    </source>
</evidence>
<dbReference type="Proteomes" id="UP000195321">
    <property type="component" value="Unassembled WGS sequence"/>
</dbReference>
<keyword evidence="1" id="KW-0378">Hydrolase</keyword>
<comment type="caution">
    <text evidence="1">The sequence shown here is derived from an EMBL/GenBank/DDBJ whole genome shotgun (WGS) entry which is preliminary data.</text>
</comment>
<organism evidence="1 2">
    <name type="scientific">Bacillus pseudomycoides</name>
    <dbReference type="NCBI Taxonomy" id="64104"/>
    <lineage>
        <taxon>Bacteria</taxon>
        <taxon>Bacillati</taxon>
        <taxon>Bacillota</taxon>
        <taxon>Bacilli</taxon>
        <taxon>Bacillales</taxon>
        <taxon>Bacillaceae</taxon>
        <taxon>Bacillus</taxon>
        <taxon>Bacillus cereus group</taxon>
    </lineage>
</organism>
<accession>A0A1Y3M802</accession>
<dbReference type="EMBL" id="MWPX01000042">
    <property type="protein sequence ID" value="OUM46547.1"/>
    <property type="molecule type" value="Genomic_DNA"/>
</dbReference>
<dbReference type="GO" id="GO:0016787">
    <property type="term" value="F:hydrolase activity"/>
    <property type="evidence" value="ECO:0007669"/>
    <property type="project" value="UniProtKB-KW"/>
</dbReference>
<name>A0A1Y3M802_9BACI</name>
<protein>
    <submittedName>
        <fullName evidence="1">Phosphohydrolase</fullName>
    </submittedName>
</protein>